<accession>A0AAN7Z7K2</accession>
<keyword evidence="8" id="KW-1185">Reference proteome</keyword>
<dbReference type="SMART" id="SM00906">
    <property type="entry name" value="Fungal_trans"/>
    <property type="match status" value="1"/>
</dbReference>
<keyword evidence="4" id="KW-0539">Nucleus</keyword>
<sequence>MIPYLPRRAEQSEKGPNNTIDSPLWRRVSELLMADSGSPAQEPVSLAVQPEAKRRKLRKGTRSCWECKRRRNKCTRSRTGDKCDDCHRRGTQCIGQEFPQEPVVSERRVISKPDDSRLLRLEALVEELSRKIDSKNACGYRAGLSSNYRSGEPQVSVGDNYDDYIFADLSAPSADNDLASLRLHVLRNNITPSLLRAPTGSSWGQFGDAADQRITPAVHALISAWPNERHHDAIINSKATNLHPALSSACSGFQFPPSPKDLLRLPPPGTTSVAIARQLLVLGTYLQVLSSQNGQETTGSRPDYRLISSRALETASKIITHNDSLPQSLDIIECLIIESQYYNYKGNIRRSWTILRRAVAMAQLLGLDRQTKRIIPDSSSLDAQSASRQERIWFLLVHFDQYVSLVLGTPPSLPEHSLIAPEIMERCTPSGRMGRFHSMAAGRILHRNRINMYDVAETREIDKILQKATICMPARWWLLPNRSDACGGEEFVSLETRVVSHFAHYNILLQLHLPLMLHSLRDQQHYYSTTAVINSSREILIRFITFRSHHPSVSYCRGLDFFAFVAGATLCLLHIYSSYESQAADRCGGISISDLLAHQRIANRGLMEQALESIEKIAEIESDDRLSSEIIPIFRRLLAVEEKAYEGVDYRIHLPPNTEQLRDKNSQEGIGSSDTLHLDLPFCGTIRIERAHPPSDITIEIPTSVQSTYMPPFIPGSFPFPSEGCFATTLATRQPSEDQNTVITDSCHIATSQPHVGDTYVAIPPSYNLQSMPYNGNDEIRNTTSAPEPLQSDIMANIEGSLNSTIDTSFMENLLDMQ</sequence>
<protein>
    <recommendedName>
        <fullName evidence="6">Zn(2)-C6 fungal-type domain-containing protein</fullName>
    </recommendedName>
</protein>
<dbReference type="PROSITE" id="PS00463">
    <property type="entry name" value="ZN2_CY6_FUNGAL_1"/>
    <property type="match status" value="1"/>
</dbReference>
<dbReference type="CDD" id="cd00067">
    <property type="entry name" value="GAL4"/>
    <property type="match status" value="1"/>
</dbReference>
<name>A0AAN7Z7K2_9PEZI</name>
<dbReference type="PANTHER" id="PTHR47840">
    <property type="entry name" value="ZN(II)2CYS6 TRANSCRIPTION FACTOR (EUROFUNG)-RELATED"/>
    <property type="match status" value="1"/>
</dbReference>
<dbReference type="GO" id="GO:0000981">
    <property type="term" value="F:DNA-binding transcription factor activity, RNA polymerase II-specific"/>
    <property type="evidence" value="ECO:0007669"/>
    <property type="project" value="InterPro"/>
</dbReference>
<keyword evidence="2" id="KW-0805">Transcription regulation</keyword>
<comment type="caution">
    <text evidence="7">The sequence shown here is derived from an EMBL/GenBank/DDBJ whole genome shotgun (WGS) entry which is preliminary data.</text>
</comment>
<dbReference type="Proteomes" id="UP001305414">
    <property type="component" value="Unassembled WGS sequence"/>
</dbReference>
<evidence type="ECO:0000313" key="8">
    <source>
        <dbReference type="Proteomes" id="UP001305414"/>
    </source>
</evidence>
<evidence type="ECO:0000256" key="2">
    <source>
        <dbReference type="ARBA" id="ARBA00023015"/>
    </source>
</evidence>
<evidence type="ECO:0000256" key="3">
    <source>
        <dbReference type="ARBA" id="ARBA00023163"/>
    </source>
</evidence>
<dbReference type="GO" id="GO:0006351">
    <property type="term" value="P:DNA-templated transcription"/>
    <property type="evidence" value="ECO:0007669"/>
    <property type="project" value="InterPro"/>
</dbReference>
<dbReference type="EMBL" id="JAWHQM010000006">
    <property type="protein sequence ID" value="KAK5627666.1"/>
    <property type="molecule type" value="Genomic_DNA"/>
</dbReference>
<evidence type="ECO:0000259" key="6">
    <source>
        <dbReference type="PROSITE" id="PS50048"/>
    </source>
</evidence>
<evidence type="ECO:0000256" key="5">
    <source>
        <dbReference type="SAM" id="MobiDB-lite"/>
    </source>
</evidence>
<dbReference type="AlphaFoldDB" id="A0AAN7Z7K2"/>
<feature type="region of interest" description="Disordered" evidence="5">
    <location>
        <begin position="1"/>
        <end position="22"/>
    </location>
</feature>
<evidence type="ECO:0000256" key="1">
    <source>
        <dbReference type="ARBA" id="ARBA00022723"/>
    </source>
</evidence>
<dbReference type="InterPro" id="IPR001138">
    <property type="entry name" value="Zn2Cys6_DnaBD"/>
</dbReference>
<keyword evidence="3" id="KW-0804">Transcription</keyword>
<dbReference type="Pfam" id="PF04082">
    <property type="entry name" value="Fungal_trans"/>
    <property type="match status" value="1"/>
</dbReference>
<proteinExistence type="predicted"/>
<gene>
    <name evidence="7" type="ORF">RRF57_003381</name>
</gene>
<reference evidence="7 8" key="1">
    <citation type="submission" date="2023-10" db="EMBL/GenBank/DDBJ databases">
        <title>Draft genome sequence of Xylaria bambusicola isolate GMP-LS, the root and basal stem rot pathogen of sugarcane in Indonesia.</title>
        <authorList>
            <person name="Selvaraj P."/>
            <person name="Muralishankar V."/>
            <person name="Muruganantham S."/>
            <person name="Sp S."/>
            <person name="Haryani S."/>
            <person name="Lau K.J.X."/>
            <person name="Naqvi N.I."/>
        </authorList>
    </citation>
    <scope>NUCLEOTIDE SEQUENCE [LARGE SCALE GENOMIC DNA]</scope>
    <source>
        <strain evidence="7">GMP-LS</strain>
    </source>
</reference>
<dbReference type="InterPro" id="IPR007219">
    <property type="entry name" value="XnlR_reg_dom"/>
</dbReference>
<dbReference type="PANTHER" id="PTHR47840:SF1">
    <property type="entry name" value="ZN(II)2CYS6 TRANSCRIPTION FACTOR (EUROFUNG)"/>
    <property type="match status" value="1"/>
</dbReference>
<dbReference type="PROSITE" id="PS50048">
    <property type="entry name" value="ZN2_CY6_FUNGAL_2"/>
    <property type="match status" value="1"/>
</dbReference>
<dbReference type="SMART" id="SM00066">
    <property type="entry name" value="GAL4"/>
    <property type="match status" value="1"/>
</dbReference>
<evidence type="ECO:0000256" key="4">
    <source>
        <dbReference type="ARBA" id="ARBA00023242"/>
    </source>
</evidence>
<dbReference type="GO" id="GO:0003677">
    <property type="term" value="F:DNA binding"/>
    <property type="evidence" value="ECO:0007669"/>
    <property type="project" value="InterPro"/>
</dbReference>
<feature type="domain" description="Zn(2)-C6 fungal-type" evidence="6">
    <location>
        <begin position="63"/>
        <end position="93"/>
    </location>
</feature>
<keyword evidence="1" id="KW-0479">Metal-binding</keyword>
<dbReference type="InterPro" id="IPR036864">
    <property type="entry name" value="Zn2-C6_fun-type_DNA-bd_sf"/>
</dbReference>
<dbReference type="GO" id="GO:0008270">
    <property type="term" value="F:zinc ion binding"/>
    <property type="evidence" value="ECO:0007669"/>
    <property type="project" value="InterPro"/>
</dbReference>
<dbReference type="SUPFAM" id="SSF57701">
    <property type="entry name" value="Zn2/Cys6 DNA-binding domain"/>
    <property type="match status" value="1"/>
</dbReference>
<dbReference type="CDD" id="cd12148">
    <property type="entry name" value="fungal_TF_MHR"/>
    <property type="match status" value="1"/>
</dbReference>
<organism evidence="7 8">
    <name type="scientific">Xylaria bambusicola</name>
    <dbReference type="NCBI Taxonomy" id="326684"/>
    <lineage>
        <taxon>Eukaryota</taxon>
        <taxon>Fungi</taxon>
        <taxon>Dikarya</taxon>
        <taxon>Ascomycota</taxon>
        <taxon>Pezizomycotina</taxon>
        <taxon>Sordariomycetes</taxon>
        <taxon>Xylariomycetidae</taxon>
        <taxon>Xylariales</taxon>
        <taxon>Xylariaceae</taxon>
        <taxon>Xylaria</taxon>
    </lineage>
</organism>
<evidence type="ECO:0000313" key="7">
    <source>
        <dbReference type="EMBL" id="KAK5627666.1"/>
    </source>
</evidence>
<dbReference type="Gene3D" id="4.10.240.10">
    <property type="entry name" value="Zn(2)-C6 fungal-type DNA-binding domain"/>
    <property type="match status" value="1"/>
</dbReference>